<protein>
    <submittedName>
        <fullName evidence="3">MerR family transcriptional regulator</fullName>
    </submittedName>
</protein>
<dbReference type="SMART" id="SM00422">
    <property type="entry name" value="HTH_MERR"/>
    <property type="match status" value="1"/>
</dbReference>
<dbReference type="Gene3D" id="1.10.1660.10">
    <property type="match status" value="1"/>
</dbReference>
<dbReference type="RefSeq" id="WP_131287119.1">
    <property type="nucleotide sequence ID" value="NZ_SJKA01000004.1"/>
</dbReference>
<dbReference type="Pfam" id="PF13411">
    <property type="entry name" value="MerR_1"/>
    <property type="match status" value="1"/>
</dbReference>
<name>A0A4R0INZ6_9ACTN</name>
<evidence type="ECO:0000259" key="2">
    <source>
        <dbReference type="PROSITE" id="PS50937"/>
    </source>
</evidence>
<keyword evidence="1" id="KW-0238">DNA-binding</keyword>
<keyword evidence="4" id="KW-1185">Reference proteome</keyword>
<dbReference type="InterPro" id="IPR000551">
    <property type="entry name" value="MerR-type_HTH_dom"/>
</dbReference>
<reference evidence="3 4" key="1">
    <citation type="submission" date="2019-02" db="EMBL/GenBank/DDBJ databases">
        <title>Kribbella capetownensis sp. nov. and Kribbella speibonae sp. nov., isolated from soil.</title>
        <authorList>
            <person name="Curtis S.M."/>
            <person name="Norton I."/>
            <person name="Everest G.J."/>
            <person name="Meyers P.R."/>
        </authorList>
    </citation>
    <scope>NUCLEOTIDE SEQUENCE [LARGE SCALE GENOMIC DNA]</scope>
    <source>
        <strain evidence="3 4">DSM 27082</strain>
    </source>
</reference>
<proteinExistence type="predicted"/>
<dbReference type="PANTHER" id="PTHR30204">
    <property type="entry name" value="REDOX-CYCLING DRUG-SENSING TRANSCRIPTIONAL ACTIVATOR SOXR"/>
    <property type="match status" value="1"/>
</dbReference>
<dbReference type="PANTHER" id="PTHR30204:SF97">
    <property type="entry name" value="MERR FAMILY REGULATORY PROTEIN"/>
    <property type="match status" value="1"/>
</dbReference>
<dbReference type="CDD" id="cd01104">
    <property type="entry name" value="HTH_MlrA-CarA"/>
    <property type="match status" value="1"/>
</dbReference>
<dbReference type="EMBL" id="SJKA01000004">
    <property type="protein sequence ID" value="TCC34627.1"/>
    <property type="molecule type" value="Genomic_DNA"/>
</dbReference>
<comment type="caution">
    <text evidence="3">The sequence shown here is derived from an EMBL/GenBank/DDBJ whole genome shotgun (WGS) entry which is preliminary data.</text>
</comment>
<dbReference type="GO" id="GO:0003677">
    <property type="term" value="F:DNA binding"/>
    <property type="evidence" value="ECO:0007669"/>
    <property type="project" value="UniProtKB-KW"/>
</dbReference>
<accession>A0A4R0INZ6</accession>
<feature type="domain" description="HTH merR-type" evidence="2">
    <location>
        <begin position="16"/>
        <end position="85"/>
    </location>
</feature>
<dbReference type="GO" id="GO:0003700">
    <property type="term" value="F:DNA-binding transcription factor activity"/>
    <property type="evidence" value="ECO:0007669"/>
    <property type="project" value="InterPro"/>
</dbReference>
<gene>
    <name evidence="3" type="ORF">E0H50_11950</name>
</gene>
<dbReference type="InterPro" id="IPR009061">
    <property type="entry name" value="DNA-bd_dom_put_sf"/>
</dbReference>
<evidence type="ECO:0000256" key="1">
    <source>
        <dbReference type="ARBA" id="ARBA00023125"/>
    </source>
</evidence>
<dbReference type="OrthoDB" id="9800334at2"/>
<sequence length="281" mass="30464">MAELSGTRTSLPRDAVWPVGHVAAELGVPAVTLRAWERRYGVGPSLRTDGRHRRYSTADVERLRRMIALQDAGMSAIDAARLSRRPPGAPASVDDLLNRLESYQLAEVDDVLAHLFDDRGAEPAWDEVIAPVFRELGRRAGRRPDCADLEVLLAAAVERAAQHHAQLEQAGDAVLLVPCPGEAHTAPLAILRAALIERGQSAIVLAPGGNDLSLLAAAQRVRPVSVVLWSMARHAGQAALRRRLEDEGHQVATAGPGWPRSARDLDDLHQAVTFLLTQHAR</sequence>
<dbReference type="Proteomes" id="UP000292695">
    <property type="component" value="Unassembled WGS sequence"/>
</dbReference>
<dbReference type="SUPFAM" id="SSF46955">
    <property type="entry name" value="Putative DNA-binding domain"/>
    <property type="match status" value="1"/>
</dbReference>
<evidence type="ECO:0000313" key="3">
    <source>
        <dbReference type="EMBL" id="TCC34627.1"/>
    </source>
</evidence>
<organism evidence="3 4">
    <name type="scientific">Kribbella sindirgiensis</name>
    <dbReference type="NCBI Taxonomy" id="1124744"/>
    <lineage>
        <taxon>Bacteria</taxon>
        <taxon>Bacillati</taxon>
        <taxon>Actinomycetota</taxon>
        <taxon>Actinomycetes</taxon>
        <taxon>Propionibacteriales</taxon>
        <taxon>Kribbellaceae</taxon>
        <taxon>Kribbella</taxon>
    </lineage>
</organism>
<dbReference type="Gene3D" id="3.40.50.280">
    <property type="entry name" value="Cobalamin-binding domain"/>
    <property type="match status" value="1"/>
</dbReference>
<evidence type="ECO:0000313" key="4">
    <source>
        <dbReference type="Proteomes" id="UP000292695"/>
    </source>
</evidence>
<dbReference type="InterPro" id="IPR047057">
    <property type="entry name" value="MerR_fam"/>
</dbReference>
<dbReference type="AlphaFoldDB" id="A0A4R0INZ6"/>
<dbReference type="PROSITE" id="PS50937">
    <property type="entry name" value="HTH_MERR_2"/>
    <property type="match status" value="1"/>
</dbReference>